<evidence type="ECO:0000256" key="3">
    <source>
        <dbReference type="ARBA" id="ARBA00022989"/>
    </source>
</evidence>
<evidence type="ECO:0000256" key="4">
    <source>
        <dbReference type="ARBA" id="ARBA00023136"/>
    </source>
</evidence>
<comment type="subcellular location">
    <subcellularLocation>
        <location evidence="1">Membrane</location>
        <topology evidence="1">Multi-pass membrane protein</topology>
    </subcellularLocation>
</comment>
<dbReference type="GO" id="GO:0140359">
    <property type="term" value="F:ABC-type transporter activity"/>
    <property type="evidence" value="ECO:0007669"/>
    <property type="project" value="InterPro"/>
</dbReference>
<protein>
    <recommendedName>
        <fullName evidence="6">ABC-2 type transporter transmembrane domain-containing protein</fullName>
    </recommendedName>
</protein>
<evidence type="ECO:0000259" key="6">
    <source>
        <dbReference type="Pfam" id="PF12698"/>
    </source>
</evidence>
<keyword evidence="3 5" id="KW-1133">Transmembrane helix</keyword>
<dbReference type="OrthoDB" id="2417739at2"/>
<name>A0A345PI15_9BACI</name>
<keyword evidence="4 5" id="KW-0472">Membrane</keyword>
<dbReference type="GO" id="GO:0016020">
    <property type="term" value="C:membrane"/>
    <property type="evidence" value="ECO:0007669"/>
    <property type="project" value="UniProtKB-SubCell"/>
</dbReference>
<feature type="domain" description="ABC-2 type transporter transmembrane" evidence="6">
    <location>
        <begin position="17"/>
        <end position="350"/>
    </location>
</feature>
<evidence type="ECO:0000313" key="7">
    <source>
        <dbReference type="EMBL" id="AXI09645.1"/>
    </source>
</evidence>
<reference evidence="8" key="1">
    <citation type="submission" date="2017-11" db="EMBL/GenBank/DDBJ databases">
        <authorList>
            <person name="Zhu W."/>
        </authorList>
    </citation>
    <scope>NUCLEOTIDE SEQUENCE [LARGE SCALE GENOMIC DNA]</scope>
    <source>
        <strain evidence="8">160</strain>
    </source>
</reference>
<dbReference type="Pfam" id="PF12698">
    <property type="entry name" value="ABC2_membrane_3"/>
    <property type="match status" value="1"/>
</dbReference>
<gene>
    <name evidence="7" type="ORF">CUC15_12235</name>
</gene>
<accession>A0A345PI15</accession>
<evidence type="ECO:0000256" key="2">
    <source>
        <dbReference type="ARBA" id="ARBA00022692"/>
    </source>
</evidence>
<feature type="transmembrane region" description="Helical" evidence="5">
    <location>
        <begin position="277"/>
        <end position="300"/>
    </location>
</feature>
<keyword evidence="2 5" id="KW-0812">Transmembrane</keyword>
<feature type="transmembrane region" description="Helical" evidence="5">
    <location>
        <begin position="244"/>
        <end position="271"/>
    </location>
</feature>
<dbReference type="Proteomes" id="UP000253908">
    <property type="component" value="Chromosome"/>
</dbReference>
<sequence length="376" mass="43178">MMAILHTRLLHWKKQISSLLFWLLLPIIATLAIIYGTSLVQQDSKIPIGITIEDDSELADALYDSINATQLIRVIDVTESEARQLVESHELDSAFVIGEDYAQDVENGRRNRLITSYRSNLSFAYAPVSQMIISLVQQDTSRSKAAHTVINLSDNTRTEDWTWNEIVSKTVEIQQEEDLLRTTFSFANTENTEIENIVSLWNTWGLWALFSILSTLLLFDWLIKEKRAEILPRFAFIRFTYENYLLVNMCLYTLLFLIFDLIAVIIFRIFLSVPVSLSQIGVILAFRLLINMGAFILTLLFRNVYLYYSTAFLLALIITVISGAIIPIDGITNRFDWIALLNPIQPFLEMEYISPWHIVCIIIIAVWYVKGGKSKC</sequence>
<dbReference type="InterPro" id="IPR013525">
    <property type="entry name" value="ABC2_TM"/>
</dbReference>
<keyword evidence="8" id="KW-1185">Reference proteome</keyword>
<dbReference type="Gene3D" id="3.40.1710.10">
    <property type="entry name" value="abc type-2 transporter like domain"/>
    <property type="match status" value="1"/>
</dbReference>
<dbReference type="RefSeq" id="WP_114916932.1">
    <property type="nucleotide sequence ID" value="NZ_CP024848.1"/>
</dbReference>
<organism evidence="7 8">
    <name type="scientific">Oceanobacillus zhaokaii</name>
    <dbReference type="NCBI Taxonomy" id="2052660"/>
    <lineage>
        <taxon>Bacteria</taxon>
        <taxon>Bacillati</taxon>
        <taxon>Bacillota</taxon>
        <taxon>Bacilli</taxon>
        <taxon>Bacillales</taxon>
        <taxon>Bacillaceae</taxon>
        <taxon>Oceanobacillus</taxon>
    </lineage>
</organism>
<dbReference type="EMBL" id="CP024848">
    <property type="protein sequence ID" value="AXI09645.1"/>
    <property type="molecule type" value="Genomic_DNA"/>
</dbReference>
<evidence type="ECO:0000313" key="8">
    <source>
        <dbReference type="Proteomes" id="UP000253908"/>
    </source>
</evidence>
<dbReference type="AlphaFoldDB" id="A0A345PI15"/>
<feature type="transmembrane region" description="Helical" evidence="5">
    <location>
        <begin position="204"/>
        <end position="223"/>
    </location>
</feature>
<feature type="transmembrane region" description="Helical" evidence="5">
    <location>
        <begin position="20"/>
        <end position="40"/>
    </location>
</feature>
<dbReference type="KEGG" id="ocn:CUC15_12235"/>
<evidence type="ECO:0000256" key="5">
    <source>
        <dbReference type="SAM" id="Phobius"/>
    </source>
</evidence>
<proteinExistence type="predicted"/>
<evidence type="ECO:0000256" key="1">
    <source>
        <dbReference type="ARBA" id="ARBA00004141"/>
    </source>
</evidence>
<feature type="transmembrane region" description="Helical" evidence="5">
    <location>
        <begin position="352"/>
        <end position="369"/>
    </location>
</feature>
<feature type="transmembrane region" description="Helical" evidence="5">
    <location>
        <begin position="312"/>
        <end position="332"/>
    </location>
</feature>